<gene>
    <name evidence="1" type="ORF">STAS_05445</name>
</gene>
<accession>A0A5A7PAX7</accession>
<proteinExistence type="predicted"/>
<dbReference type="EMBL" id="BKCP01004002">
    <property type="protein sequence ID" value="GER29577.1"/>
    <property type="molecule type" value="Genomic_DNA"/>
</dbReference>
<protein>
    <submittedName>
        <fullName evidence="1">ARM repeat superfamily protein</fullName>
    </submittedName>
</protein>
<dbReference type="AlphaFoldDB" id="A0A5A7PAX7"/>
<name>A0A5A7PAX7_STRAF</name>
<sequence>MSSGAFTLNRLKSDSHKFAPVAAEELLPARRSGCATGLVHNEGRARGVAAGHGLRKAHGGEFASEAWARRTLVPSLENLVDVGILVIGVVSIAGCSNRHEGRDDILINSLPSRLRSFSRRGGVAMRRDWFTARDGLAALLLVTD</sequence>
<organism evidence="1 2">
    <name type="scientific">Striga asiatica</name>
    <name type="common">Asiatic witchweed</name>
    <name type="synonym">Buchnera asiatica</name>
    <dbReference type="NCBI Taxonomy" id="4170"/>
    <lineage>
        <taxon>Eukaryota</taxon>
        <taxon>Viridiplantae</taxon>
        <taxon>Streptophyta</taxon>
        <taxon>Embryophyta</taxon>
        <taxon>Tracheophyta</taxon>
        <taxon>Spermatophyta</taxon>
        <taxon>Magnoliopsida</taxon>
        <taxon>eudicotyledons</taxon>
        <taxon>Gunneridae</taxon>
        <taxon>Pentapetalae</taxon>
        <taxon>asterids</taxon>
        <taxon>lamiids</taxon>
        <taxon>Lamiales</taxon>
        <taxon>Orobanchaceae</taxon>
        <taxon>Buchnereae</taxon>
        <taxon>Striga</taxon>
    </lineage>
</organism>
<keyword evidence="2" id="KW-1185">Reference proteome</keyword>
<reference evidence="2" key="1">
    <citation type="journal article" date="2019" name="Curr. Biol.">
        <title>Genome Sequence of Striga asiatica Provides Insight into the Evolution of Plant Parasitism.</title>
        <authorList>
            <person name="Yoshida S."/>
            <person name="Kim S."/>
            <person name="Wafula E.K."/>
            <person name="Tanskanen J."/>
            <person name="Kim Y.M."/>
            <person name="Honaas L."/>
            <person name="Yang Z."/>
            <person name="Spallek T."/>
            <person name="Conn C.E."/>
            <person name="Ichihashi Y."/>
            <person name="Cheong K."/>
            <person name="Cui S."/>
            <person name="Der J.P."/>
            <person name="Gundlach H."/>
            <person name="Jiao Y."/>
            <person name="Hori C."/>
            <person name="Ishida J.K."/>
            <person name="Kasahara H."/>
            <person name="Kiba T."/>
            <person name="Kim M.S."/>
            <person name="Koo N."/>
            <person name="Laohavisit A."/>
            <person name="Lee Y.H."/>
            <person name="Lumba S."/>
            <person name="McCourt P."/>
            <person name="Mortimer J.C."/>
            <person name="Mutuku J.M."/>
            <person name="Nomura T."/>
            <person name="Sasaki-Sekimoto Y."/>
            <person name="Seto Y."/>
            <person name="Wang Y."/>
            <person name="Wakatake T."/>
            <person name="Sakakibara H."/>
            <person name="Demura T."/>
            <person name="Yamaguchi S."/>
            <person name="Yoneyama K."/>
            <person name="Manabe R.I."/>
            <person name="Nelson D.C."/>
            <person name="Schulman A.H."/>
            <person name="Timko M.P."/>
            <person name="dePamphilis C.W."/>
            <person name="Choi D."/>
            <person name="Shirasu K."/>
        </authorList>
    </citation>
    <scope>NUCLEOTIDE SEQUENCE [LARGE SCALE GENOMIC DNA]</scope>
    <source>
        <strain evidence="2">cv. UVA1</strain>
    </source>
</reference>
<comment type="caution">
    <text evidence="1">The sequence shown here is derived from an EMBL/GenBank/DDBJ whole genome shotgun (WGS) entry which is preliminary data.</text>
</comment>
<evidence type="ECO:0000313" key="1">
    <source>
        <dbReference type="EMBL" id="GER29577.1"/>
    </source>
</evidence>
<dbReference type="Proteomes" id="UP000325081">
    <property type="component" value="Unassembled WGS sequence"/>
</dbReference>
<evidence type="ECO:0000313" key="2">
    <source>
        <dbReference type="Proteomes" id="UP000325081"/>
    </source>
</evidence>